<dbReference type="AlphaFoldDB" id="A0A1V2EXY1"/>
<accession>A0A1V2EXY1</accession>
<dbReference type="Pfam" id="PF00430">
    <property type="entry name" value="ATP-synt_B"/>
    <property type="match status" value="1"/>
</dbReference>
<keyword evidence="7 13" id="KW-0406">Ion transport</keyword>
<dbReference type="HAMAP" id="MF_01398">
    <property type="entry name" value="ATP_synth_b_bprime"/>
    <property type="match status" value="1"/>
</dbReference>
<proteinExistence type="inferred from homology"/>
<comment type="function">
    <text evidence="11">Component of the F(0) channel, it forms part of the peripheral stalk, linking F(1) to F(0). The b'-subunit is a diverged and duplicated form of b found in plants and photosynthetic bacteria.</text>
</comment>
<gene>
    <name evidence="15" type="primary">atpF2</name>
    <name evidence="13" type="synonym">atpF</name>
    <name evidence="15" type="ORF">SPHI_07730</name>
</gene>
<comment type="subunit">
    <text evidence="13">F-type ATPases have 2 components, F(1) - the catalytic core - and F(0) - the membrane proton channel. F(1) has five subunits: alpha(3), beta(3), gamma(1), delta(1), epsilon(1). F(0) has three main subunits: a(1), b(2) and c(10-14). The alpha and beta chains form an alternating ring which encloses part of the gamma chain. F(1) is attached to F(0) by a central stalk formed by the gamma and epsilon chains, while a peripheral stalk is formed by the delta and b chains.</text>
</comment>
<dbReference type="STRING" id="1915074.SPHI_07730"/>
<evidence type="ECO:0000256" key="2">
    <source>
        <dbReference type="ARBA" id="ARBA00022448"/>
    </source>
</evidence>
<protein>
    <recommendedName>
        <fullName evidence="13">ATP synthase subunit b</fullName>
    </recommendedName>
    <alternativeName>
        <fullName evidence="13">ATP synthase F(0) sector subunit b</fullName>
    </alternativeName>
    <alternativeName>
        <fullName evidence="13">ATPase subunit I</fullName>
    </alternativeName>
    <alternativeName>
        <fullName evidence="13">F-type ATPase subunit b</fullName>
        <shortName evidence="13">F-ATPase subunit b</shortName>
    </alternativeName>
</protein>
<evidence type="ECO:0000256" key="11">
    <source>
        <dbReference type="ARBA" id="ARBA00025614"/>
    </source>
</evidence>
<evidence type="ECO:0000313" key="15">
    <source>
        <dbReference type="EMBL" id="ONF97335.1"/>
    </source>
</evidence>
<keyword evidence="6 13" id="KW-1133">Transmembrane helix</keyword>
<dbReference type="GO" id="GO:0045259">
    <property type="term" value="C:proton-transporting ATP synthase complex"/>
    <property type="evidence" value="ECO:0007669"/>
    <property type="project" value="UniProtKB-KW"/>
</dbReference>
<comment type="caution">
    <text evidence="15">The sequence shown here is derived from an EMBL/GenBank/DDBJ whole genome shotgun (WGS) entry which is preliminary data.</text>
</comment>
<comment type="subcellular location">
    <subcellularLocation>
        <location evidence="13">Cell membrane</location>
        <topology evidence="13">Single-pass membrane protein</topology>
    </subcellularLocation>
    <subcellularLocation>
        <location evidence="12">Endomembrane system</location>
        <topology evidence="12">Single-pass membrane protein</topology>
    </subcellularLocation>
</comment>
<dbReference type="PANTHER" id="PTHR33445">
    <property type="entry name" value="ATP SYNTHASE SUBUNIT B', CHLOROPLASTIC"/>
    <property type="match status" value="1"/>
</dbReference>
<dbReference type="InterPro" id="IPR050059">
    <property type="entry name" value="ATP_synthase_B_chain"/>
</dbReference>
<evidence type="ECO:0000256" key="14">
    <source>
        <dbReference type="RuleBase" id="RU003848"/>
    </source>
</evidence>
<evidence type="ECO:0000256" key="4">
    <source>
        <dbReference type="ARBA" id="ARBA00022692"/>
    </source>
</evidence>
<comment type="similarity">
    <text evidence="1 13 14">Belongs to the ATPase B chain family.</text>
</comment>
<dbReference type="GO" id="GO:0005886">
    <property type="term" value="C:plasma membrane"/>
    <property type="evidence" value="ECO:0007669"/>
    <property type="project" value="UniProtKB-SubCell"/>
</dbReference>
<comment type="function">
    <text evidence="10 13">F(1)F(0) ATP synthase produces ATP from ADP in the presence of a proton or sodium gradient. F-type ATPases consist of two structural domains, F(1) containing the extramembraneous catalytic core and F(0) containing the membrane proton channel, linked together by a central stalk and a peripheral stalk. During catalysis, ATP synthesis in the catalytic domain of F(1) is coupled via a rotary mechanism of the central stalk subunits to proton translocation.</text>
</comment>
<dbReference type="RefSeq" id="WP_076743541.1">
    <property type="nucleotide sequence ID" value="NZ_MPSB01000002.1"/>
</dbReference>
<dbReference type="GO" id="GO:0046961">
    <property type="term" value="F:proton-transporting ATPase activity, rotational mechanism"/>
    <property type="evidence" value="ECO:0007669"/>
    <property type="project" value="TreeGrafter"/>
</dbReference>
<keyword evidence="16" id="KW-1185">Reference proteome</keyword>
<organism evidence="15 16">
    <name type="scientific">Sphingomonas jeddahensis</name>
    <dbReference type="NCBI Taxonomy" id="1915074"/>
    <lineage>
        <taxon>Bacteria</taxon>
        <taxon>Pseudomonadati</taxon>
        <taxon>Pseudomonadota</taxon>
        <taxon>Alphaproteobacteria</taxon>
        <taxon>Sphingomonadales</taxon>
        <taxon>Sphingomonadaceae</taxon>
        <taxon>Sphingomonas</taxon>
    </lineage>
</organism>
<evidence type="ECO:0000313" key="16">
    <source>
        <dbReference type="Proteomes" id="UP000188729"/>
    </source>
</evidence>
<evidence type="ECO:0000256" key="7">
    <source>
        <dbReference type="ARBA" id="ARBA00023065"/>
    </source>
</evidence>
<evidence type="ECO:0000256" key="5">
    <source>
        <dbReference type="ARBA" id="ARBA00022781"/>
    </source>
</evidence>
<dbReference type="GO" id="GO:0046933">
    <property type="term" value="F:proton-transporting ATP synthase activity, rotational mechanism"/>
    <property type="evidence" value="ECO:0007669"/>
    <property type="project" value="UniProtKB-UniRule"/>
</dbReference>
<dbReference type="GO" id="GO:0012505">
    <property type="term" value="C:endomembrane system"/>
    <property type="evidence" value="ECO:0007669"/>
    <property type="project" value="UniProtKB-SubCell"/>
</dbReference>
<dbReference type="EMBL" id="MPSB01000002">
    <property type="protein sequence ID" value="ONF97335.1"/>
    <property type="molecule type" value="Genomic_DNA"/>
</dbReference>
<dbReference type="PANTHER" id="PTHR33445:SF1">
    <property type="entry name" value="ATP SYNTHASE SUBUNIT B"/>
    <property type="match status" value="1"/>
</dbReference>
<name>A0A1V2EXY1_9SPHN</name>
<feature type="transmembrane region" description="Helical" evidence="13">
    <location>
        <begin position="15"/>
        <end position="34"/>
    </location>
</feature>
<keyword evidence="3 13" id="KW-0138">CF(0)</keyword>
<evidence type="ECO:0000256" key="9">
    <source>
        <dbReference type="ARBA" id="ARBA00023310"/>
    </source>
</evidence>
<evidence type="ECO:0000256" key="10">
    <source>
        <dbReference type="ARBA" id="ARBA00025198"/>
    </source>
</evidence>
<keyword evidence="9 13" id="KW-0066">ATP synthesis</keyword>
<evidence type="ECO:0000256" key="6">
    <source>
        <dbReference type="ARBA" id="ARBA00022989"/>
    </source>
</evidence>
<dbReference type="OrthoDB" id="9805716at2"/>
<keyword evidence="4 13" id="KW-0812">Transmembrane</keyword>
<dbReference type="InterPro" id="IPR002146">
    <property type="entry name" value="ATP_synth_b/b'su_bac/chlpt"/>
</dbReference>
<evidence type="ECO:0000256" key="8">
    <source>
        <dbReference type="ARBA" id="ARBA00023136"/>
    </source>
</evidence>
<evidence type="ECO:0000256" key="12">
    <source>
        <dbReference type="ARBA" id="ARBA00037847"/>
    </source>
</evidence>
<dbReference type="Proteomes" id="UP000188729">
    <property type="component" value="Unassembled WGS sequence"/>
</dbReference>
<keyword evidence="5 13" id="KW-0375">Hydrogen ion transport</keyword>
<keyword evidence="2 13" id="KW-0813">Transport</keyword>
<keyword evidence="13" id="KW-1003">Cell membrane</keyword>
<evidence type="ECO:0000256" key="1">
    <source>
        <dbReference type="ARBA" id="ARBA00005513"/>
    </source>
</evidence>
<reference evidence="15 16" key="1">
    <citation type="submission" date="2016-11" db="EMBL/GenBank/DDBJ databases">
        <title>Genome sequence of Sphingomonas jeddahensis G39.</title>
        <authorList>
            <person name="Poehlein A."/>
            <person name="Wuebbeler J.H."/>
            <person name="Steinbuechel A."/>
            <person name="Daniel R."/>
        </authorList>
    </citation>
    <scope>NUCLEOTIDE SEQUENCE [LARGE SCALE GENOMIC DNA]</scope>
    <source>
        <strain evidence="15 16">G39</strain>
    </source>
</reference>
<keyword evidence="8 13" id="KW-0472">Membrane</keyword>
<sequence length="164" mass="17197">MPQISQLAATWASQLFWLVLTFGIVFFVVGRGMLPKVQKTIDARDHSIAADLAAASAARDEADKVEADWRVRDQANREAAQALIADARQRAAKASEETLTAAGADQAQRIASAEADIKAATARALDEIEAVAAEAAQDIVARVSGVSVSTDEARGAVKAAMAHG</sequence>
<evidence type="ECO:0000256" key="13">
    <source>
        <dbReference type="HAMAP-Rule" id="MF_01398"/>
    </source>
</evidence>
<dbReference type="CDD" id="cd06503">
    <property type="entry name" value="ATP-synt_Fo_b"/>
    <property type="match status" value="1"/>
</dbReference>
<evidence type="ECO:0000256" key="3">
    <source>
        <dbReference type="ARBA" id="ARBA00022547"/>
    </source>
</evidence>